<accession>A0AAD7D4L0</accession>
<dbReference type="EMBL" id="JARKIE010000163">
    <property type="protein sequence ID" value="KAJ7673401.1"/>
    <property type="molecule type" value="Genomic_DNA"/>
</dbReference>
<comment type="caution">
    <text evidence="1">The sequence shown here is derived from an EMBL/GenBank/DDBJ whole genome shotgun (WGS) entry which is preliminary data.</text>
</comment>
<name>A0AAD7D4L0_MYCRO</name>
<reference evidence="1" key="1">
    <citation type="submission" date="2023-03" db="EMBL/GenBank/DDBJ databases">
        <title>Massive genome expansion in bonnet fungi (Mycena s.s.) driven by repeated elements and novel gene families across ecological guilds.</title>
        <authorList>
            <consortium name="Lawrence Berkeley National Laboratory"/>
            <person name="Harder C.B."/>
            <person name="Miyauchi S."/>
            <person name="Viragh M."/>
            <person name="Kuo A."/>
            <person name="Thoen E."/>
            <person name="Andreopoulos B."/>
            <person name="Lu D."/>
            <person name="Skrede I."/>
            <person name="Drula E."/>
            <person name="Henrissat B."/>
            <person name="Morin E."/>
            <person name="Kohler A."/>
            <person name="Barry K."/>
            <person name="LaButti K."/>
            <person name="Morin E."/>
            <person name="Salamov A."/>
            <person name="Lipzen A."/>
            <person name="Mereny Z."/>
            <person name="Hegedus B."/>
            <person name="Baldrian P."/>
            <person name="Stursova M."/>
            <person name="Weitz H."/>
            <person name="Taylor A."/>
            <person name="Grigoriev I.V."/>
            <person name="Nagy L.G."/>
            <person name="Martin F."/>
            <person name="Kauserud H."/>
        </authorList>
    </citation>
    <scope>NUCLEOTIDE SEQUENCE</scope>
    <source>
        <strain evidence="1">CBHHK067</strain>
    </source>
</reference>
<dbReference type="AlphaFoldDB" id="A0AAD7D4L0"/>
<keyword evidence="2" id="KW-1185">Reference proteome</keyword>
<proteinExistence type="predicted"/>
<protein>
    <submittedName>
        <fullName evidence="1">Uncharacterized protein</fullName>
    </submittedName>
</protein>
<gene>
    <name evidence="1" type="ORF">B0H17DRAFT_1140998</name>
</gene>
<organism evidence="1 2">
    <name type="scientific">Mycena rosella</name>
    <name type="common">Pink bonnet</name>
    <name type="synonym">Agaricus rosellus</name>
    <dbReference type="NCBI Taxonomy" id="1033263"/>
    <lineage>
        <taxon>Eukaryota</taxon>
        <taxon>Fungi</taxon>
        <taxon>Dikarya</taxon>
        <taxon>Basidiomycota</taxon>
        <taxon>Agaricomycotina</taxon>
        <taxon>Agaricomycetes</taxon>
        <taxon>Agaricomycetidae</taxon>
        <taxon>Agaricales</taxon>
        <taxon>Marasmiineae</taxon>
        <taxon>Mycenaceae</taxon>
        <taxon>Mycena</taxon>
    </lineage>
</organism>
<evidence type="ECO:0000313" key="2">
    <source>
        <dbReference type="Proteomes" id="UP001221757"/>
    </source>
</evidence>
<dbReference type="Proteomes" id="UP001221757">
    <property type="component" value="Unassembled WGS sequence"/>
</dbReference>
<sequence length="154" mass="17640">MVSPRVLRIGASRCLNQSSLCVEVDSSFSASHQYGIQEFQLDNFNFRGDDLEAAHRCASMIQPSARRCRAQVVGTSIFSTRWNRDMRVRFELKYHSESLTWIERVWACCVVGSPHLRRSLALKGLMAPDKYFMHGLEFGVLATHQREIQNSTKD</sequence>
<evidence type="ECO:0000313" key="1">
    <source>
        <dbReference type="EMBL" id="KAJ7673401.1"/>
    </source>
</evidence>